<accession>A0AAV4V8S2</accession>
<name>A0AAV4V8S2_9ARAC</name>
<dbReference type="EMBL" id="BPLQ01012609">
    <property type="protein sequence ID" value="GIY66506.1"/>
    <property type="molecule type" value="Genomic_DNA"/>
</dbReference>
<feature type="non-terminal residue" evidence="2">
    <location>
        <position position="1"/>
    </location>
</feature>
<feature type="compositionally biased region" description="Polar residues" evidence="1">
    <location>
        <begin position="59"/>
        <end position="72"/>
    </location>
</feature>
<feature type="compositionally biased region" description="Polar residues" evidence="1">
    <location>
        <begin position="134"/>
        <end position="148"/>
    </location>
</feature>
<sequence>KKSDRKTSEASSISEEHPSRFSTPKGALASKRSSSSEYIPSETTTPDSTTSGSFVLDNGSYTENGSYNSLSNHDAKTADSCSQAIGDELREMDDSKTRTESESASESFKDSKSSKTPLPPDEDSLGRPERSNGERQPTSSPAHSATSDLSEKLVSLTLSSSSVSHPRDADASWERNHYPNQALSAWCSEGAIPKHKHPEEGRRKKDRLRNRSEPREHVTSLQVIVICILVLM</sequence>
<dbReference type="AlphaFoldDB" id="A0AAV4V8S2"/>
<evidence type="ECO:0000313" key="3">
    <source>
        <dbReference type="Proteomes" id="UP001054837"/>
    </source>
</evidence>
<feature type="compositionally biased region" description="Low complexity" evidence="1">
    <location>
        <begin position="41"/>
        <end position="53"/>
    </location>
</feature>
<feature type="region of interest" description="Disordered" evidence="1">
    <location>
        <begin position="189"/>
        <end position="215"/>
    </location>
</feature>
<feature type="compositionally biased region" description="Basic and acidic residues" evidence="1">
    <location>
        <begin position="1"/>
        <end position="19"/>
    </location>
</feature>
<comment type="caution">
    <text evidence="2">The sequence shown here is derived from an EMBL/GenBank/DDBJ whole genome shotgun (WGS) entry which is preliminary data.</text>
</comment>
<organism evidence="2 3">
    <name type="scientific">Caerostris darwini</name>
    <dbReference type="NCBI Taxonomy" id="1538125"/>
    <lineage>
        <taxon>Eukaryota</taxon>
        <taxon>Metazoa</taxon>
        <taxon>Ecdysozoa</taxon>
        <taxon>Arthropoda</taxon>
        <taxon>Chelicerata</taxon>
        <taxon>Arachnida</taxon>
        <taxon>Araneae</taxon>
        <taxon>Araneomorphae</taxon>
        <taxon>Entelegynae</taxon>
        <taxon>Araneoidea</taxon>
        <taxon>Araneidae</taxon>
        <taxon>Caerostris</taxon>
    </lineage>
</organism>
<protein>
    <submittedName>
        <fullName evidence="2">Uncharacterized protein</fullName>
    </submittedName>
</protein>
<feature type="compositionally biased region" description="Basic and acidic residues" evidence="1">
    <location>
        <begin position="197"/>
        <end position="215"/>
    </location>
</feature>
<reference evidence="2 3" key="1">
    <citation type="submission" date="2021-06" db="EMBL/GenBank/DDBJ databases">
        <title>Caerostris darwini draft genome.</title>
        <authorList>
            <person name="Kono N."/>
            <person name="Arakawa K."/>
        </authorList>
    </citation>
    <scope>NUCLEOTIDE SEQUENCE [LARGE SCALE GENOMIC DNA]</scope>
</reference>
<gene>
    <name evidence="2" type="ORF">CDAR_179881</name>
</gene>
<feature type="region of interest" description="Disordered" evidence="1">
    <location>
        <begin position="1"/>
        <end position="153"/>
    </location>
</feature>
<feature type="compositionally biased region" description="Basic and acidic residues" evidence="1">
    <location>
        <begin position="87"/>
        <end position="113"/>
    </location>
</feature>
<evidence type="ECO:0000256" key="1">
    <source>
        <dbReference type="SAM" id="MobiDB-lite"/>
    </source>
</evidence>
<dbReference type="Proteomes" id="UP001054837">
    <property type="component" value="Unassembled WGS sequence"/>
</dbReference>
<keyword evidence="3" id="KW-1185">Reference proteome</keyword>
<proteinExistence type="predicted"/>
<feature type="compositionally biased region" description="Basic and acidic residues" evidence="1">
    <location>
        <begin position="124"/>
        <end position="133"/>
    </location>
</feature>
<evidence type="ECO:0000313" key="2">
    <source>
        <dbReference type="EMBL" id="GIY66506.1"/>
    </source>
</evidence>